<proteinExistence type="inferred from homology"/>
<reference evidence="2 3" key="1">
    <citation type="journal article" date="2015" name="Genome Announc.">
        <title>Expanding the biotechnology potential of lactobacilli through comparative genomics of 213 strains and associated genera.</title>
        <authorList>
            <person name="Sun Z."/>
            <person name="Harris H.M."/>
            <person name="McCann A."/>
            <person name="Guo C."/>
            <person name="Argimon S."/>
            <person name="Zhang W."/>
            <person name="Yang X."/>
            <person name="Jeffery I.B."/>
            <person name="Cooney J.C."/>
            <person name="Kagawa T.F."/>
            <person name="Liu W."/>
            <person name="Song Y."/>
            <person name="Salvetti E."/>
            <person name="Wrobel A."/>
            <person name="Rasinkangas P."/>
            <person name="Parkhill J."/>
            <person name="Rea M.C."/>
            <person name="O'Sullivan O."/>
            <person name="Ritari J."/>
            <person name="Douillard F.P."/>
            <person name="Paul Ross R."/>
            <person name="Yang R."/>
            <person name="Briner A.E."/>
            <person name="Felis G.E."/>
            <person name="de Vos W.M."/>
            <person name="Barrangou R."/>
            <person name="Klaenhammer T.R."/>
            <person name="Caufield P.W."/>
            <person name="Cui Y."/>
            <person name="Zhang H."/>
            <person name="O'Toole P.W."/>
        </authorList>
    </citation>
    <scope>NUCLEOTIDE SEQUENCE [LARGE SCALE GENOMIC DNA]</scope>
    <source>
        <strain evidence="2 3">DSM 16982</strain>
    </source>
</reference>
<accession>A0A0R1WN90</accession>
<evidence type="ECO:0000313" key="3">
    <source>
        <dbReference type="Proteomes" id="UP000051302"/>
    </source>
</evidence>
<sequence>MQPQSLNLIILHNPSINKNRSLIMIQPINYDTKSLSQKAELATKADSNVVTDLLDTLKANSENCVGMAANMIGVNKRIIVFSMGMMNVPMINPSIISKSQEYTTSEGCLSLSGQRQTKRYKNITVKYLDSNFQEHTQEFSDFIAQIIQHEVDHCEGILI</sequence>
<organism evidence="2 3">
    <name type="scientific">Companilactobacillus nantensis DSM 16982</name>
    <dbReference type="NCBI Taxonomy" id="1423774"/>
    <lineage>
        <taxon>Bacteria</taxon>
        <taxon>Bacillati</taxon>
        <taxon>Bacillota</taxon>
        <taxon>Bacilli</taxon>
        <taxon>Lactobacillales</taxon>
        <taxon>Lactobacillaceae</taxon>
        <taxon>Companilactobacillus</taxon>
    </lineage>
</organism>
<evidence type="ECO:0000256" key="1">
    <source>
        <dbReference type="ARBA" id="ARBA00010759"/>
    </source>
</evidence>
<dbReference type="CDD" id="cd00487">
    <property type="entry name" value="Pep_deformylase"/>
    <property type="match status" value="1"/>
</dbReference>
<dbReference type="STRING" id="1423774.FD31_GL000422"/>
<keyword evidence="3" id="KW-1185">Reference proteome</keyword>
<dbReference type="InterPro" id="IPR023635">
    <property type="entry name" value="Peptide_deformylase"/>
</dbReference>
<dbReference type="SUPFAM" id="SSF56420">
    <property type="entry name" value="Peptide deformylase"/>
    <property type="match status" value="1"/>
</dbReference>
<dbReference type="InterPro" id="IPR036821">
    <property type="entry name" value="Peptide_deformylase_sf"/>
</dbReference>
<dbReference type="EMBL" id="AZFV01000012">
    <property type="protein sequence ID" value="KRM17177.1"/>
    <property type="molecule type" value="Genomic_DNA"/>
</dbReference>
<dbReference type="GO" id="GO:0042586">
    <property type="term" value="F:peptide deformylase activity"/>
    <property type="evidence" value="ECO:0007669"/>
    <property type="project" value="InterPro"/>
</dbReference>
<protein>
    <submittedName>
        <fullName evidence="2">Peptide deformylase</fullName>
    </submittedName>
</protein>
<dbReference type="NCBIfam" id="NF006670">
    <property type="entry name" value="PRK09218.1"/>
    <property type="match status" value="1"/>
</dbReference>
<evidence type="ECO:0000313" key="2">
    <source>
        <dbReference type="EMBL" id="KRM17177.1"/>
    </source>
</evidence>
<dbReference type="PATRIC" id="fig|1423774.3.peg.433"/>
<dbReference type="Pfam" id="PF01327">
    <property type="entry name" value="Pep_deformylase"/>
    <property type="match status" value="1"/>
</dbReference>
<dbReference type="Proteomes" id="UP000051302">
    <property type="component" value="Unassembled WGS sequence"/>
</dbReference>
<dbReference type="PIRSF" id="PIRSF004749">
    <property type="entry name" value="Pep_def"/>
    <property type="match status" value="1"/>
</dbReference>
<dbReference type="PANTHER" id="PTHR10458">
    <property type="entry name" value="PEPTIDE DEFORMYLASE"/>
    <property type="match status" value="1"/>
</dbReference>
<comment type="caution">
    <text evidence="2">The sequence shown here is derived from an EMBL/GenBank/DDBJ whole genome shotgun (WGS) entry which is preliminary data.</text>
</comment>
<name>A0A0R1WN90_9LACO</name>
<dbReference type="PANTHER" id="PTHR10458:SF22">
    <property type="entry name" value="PEPTIDE DEFORMYLASE"/>
    <property type="match status" value="1"/>
</dbReference>
<dbReference type="PRINTS" id="PR01576">
    <property type="entry name" value="PDEFORMYLASE"/>
</dbReference>
<comment type="similarity">
    <text evidence="1">Belongs to the polypeptide deformylase family.</text>
</comment>
<gene>
    <name evidence="2" type="ORF">FD31_GL000422</name>
</gene>
<dbReference type="Gene3D" id="3.90.45.10">
    <property type="entry name" value="Peptide deformylase"/>
    <property type="match status" value="1"/>
</dbReference>
<dbReference type="AlphaFoldDB" id="A0A0R1WN90"/>